<dbReference type="PANTHER" id="PTHR22550">
    <property type="entry name" value="SPORE GERMINATION PROTEIN"/>
    <property type="match status" value="1"/>
</dbReference>
<feature type="transmembrane region" description="Helical" evidence="2">
    <location>
        <begin position="12"/>
        <end position="30"/>
    </location>
</feature>
<dbReference type="PANTHER" id="PTHR22550:SF14">
    <property type="entry name" value="VWFA DOMAIN-CONTAINING PROTEIN"/>
    <property type="match status" value="1"/>
</dbReference>
<evidence type="ECO:0000313" key="4">
    <source>
        <dbReference type="EMBL" id="SHH73464.1"/>
    </source>
</evidence>
<organism evidence="4 5">
    <name type="scientific">Ferrimonas marina</name>
    <dbReference type="NCBI Taxonomy" id="299255"/>
    <lineage>
        <taxon>Bacteria</taxon>
        <taxon>Pseudomonadati</taxon>
        <taxon>Pseudomonadota</taxon>
        <taxon>Gammaproteobacteria</taxon>
        <taxon>Alteromonadales</taxon>
        <taxon>Ferrimonadaceae</taxon>
        <taxon>Ferrimonas</taxon>
    </lineage>
</organism>
<gene>
    <name evidence="4" type="ORF">SAMN02745129_2731</name>
</gene>
<keyword evidence="2" id="KW-0812">Transmembrane</keyword>
<dbReference type="InterPro" id="IPR002035">
    <property type="entry name" value="VWF_A"/>
</dbReference>
<evidence type="ECO:0000256" key="2">
    <source>
        <dbReference type="SAM" id="Phobius"/>
    </source>
</evidence>
<feature type="compositionally biased region" description="Basic and acidic residues" evidence="1">
    <location>
        <begin position="450"/>
        <end position="465"/>
    </location>
</feature>
<keyword evidence="2" id="KW-0472">Membrane</keyword>
<evidence type="ECO:0000313" key="5">
    <source>
        <dbReference type="Proteomes" id="UP000184268"/>
    </source>
</evidence>
<dbReference type="RefSeq" id="WP_067656502.1">
    <property type="nucleotide sequence ID" value="NZ_FQXG01000004.1"/>
</dbReference>
<feature type="region of interest" description="Disordered" evidence="1">
    <location>
        <begin position="441"/>
        <end position="474"/>
    </location>
</feature>
<sequence>MVEAIAAFHFLRPAWLLVMLPIFALAYLQWRHRQTLGGWMAVLPPHLLKALSVGEQGWRAHLPLKLLLVAFALASLVAAGPSWQRQPSPFGEDQAAMVLLLDLSESMEQTDLAPSRLARAKQKIQDLLEARSGGRQALIAYAGSAHLAMPMTEDTQVFLPLLHGLKPQVMPRPGKFAEYALPLVAQLAEQTGGPLTLVLLSDGVGQQTAERFAEFFTDQPNQLLVWTMGDPSRPSTIPMDEAGLAVLAQAASGQLVPVTVDDGDVTKVLAALSRQMRMSEDNVMPWQDMGYGLLFPLLALFLLWFRRGWTVQWLVLFTLVTPAAEAEQWRFADLWLTPDQQGQWLFQRGEYGEAAKRFEDPMWKGVALYYDRQFAAAHSYFLRVDSPQALFNAANALAHQREYLAARALYDRLLAQSPQFPGAAQNRALVQGIIEEINRISESQANTENEASKELGEDDPQRAEGAEEQVSRQMMVPQQWQASELLADPALNERWMRRVEGDPAVFLRNKFAAEAEQ</sequence>
<dbReference type="InterPro" id="IPR036465">
    <property type="entry name" value="vWFA_dom_sf"/>
</dbReference>
<dbReference type="SUPFAM" id="SSF53300">
    <property type="entry name" value="vWA-like"/>
    <property type="match status" value="1"/>
</dbReference>
<reference evidence="4 5" key="1">
    <citation type="submission" date="2016-11" db="EMBL/GenBank/DDBJ databases">
        <authorList>
            <person name="Jaros S."/>
            <person name="Januszkiewicz K."/>
            <person name="Wedrychowicz H."/>
        </authorList>
    </citation>
    <scope>NUCLEOTIDE SEQUENCE [LARGE SCALE GENOMIC DNA]</scope>
    <source>
        <strain evidence="4 5">DSM 16917</strain>
    </source>
</reference>
<dbReference type="SMART" id="SM00327">
    <property type="entry name" value="VWA"/>
    <property type="match status" value="1"/>
</dbReference>
<dbReference type="PROSITE" id="PS50234">
    <property type="entry name" value="VWFA"/>
    <property type="match status" value="1"/>
</dbReference>
<dbReference type="InterPro" id="IPR050768">
    <property type="entry name" value="UPF0353/GerABKA_families"/>
</dbReference>
<evidence type="ECO:0000259" key="3">
    <source>
        <dbReference type="PROSITE" id="PS50234"/>
    </source>
</evidence>
<dbReference type="AlphaFoldDB" id="A0A1M5VEB5"/>
<dbReference type="InterPro" id="IPR011990">
    <property type="entry name" value="TPR-like_helical_dom_sf"/>
</dbReference>
<dbReference type="SUPFAM" id="SSF48452">
    <property type="entry name" value="TPR-like"/>
    <property type="match status" value="1"/>
</dbReference>
<dbReference type="Gene3D" id="3.40.50.410">
    <property type="entry name" value="von Willebrand factor, type A domain"/>
    <property type="match status" value="1"/>
</dbReference>
<dbReference type="EMBL" id="FQXG01000004">
    <property type="protein sequence ID" value="SHH73464.1"/>
    <property type="molecule type" value="Genomic_DNA"/>
</dbReference>
<dbReference type="Pfam" id="PF13519">
    <property type="entry name" value="VWA_2"/>
    <property type="match status" value="1"/>
</dbReference>
<dbReference type="OrthoDB" id="9807628at2"/>
<protein>
    <submittedName>
        <fullName evidence="4">Ca-activated chloride channel family protein</fullName>
    </submittedName>
</protein>
<dbReference type="STRING" id="299255.SAMN02745129_2731"/>
<feature type="domain" description="VWFA" evidence="3">
    <location>
        <begin position="96"/>
        <end position="276"/>
    </location>
</feature>
<proteinExistence type="predicted"/>
<name>A0A1M5VEB5_9GAMM</name>
<evidence type="ECO:0000256" key="1">
    <source>
        <dbReference type="SAM" id="MobiDB-lite"/>
    </source>
</evidence>
<accession>A0A1M5VEB5</accession>
<dbReference type="Proteomes" id="UP000184268">
    <property type="component" value="Unassembled WGS sequence"/>
</dbReference>
<keyword evidence="2" id="KW-1133">Transmembrane helix</keyword>
<dbReference type="Gene3D" id="1.25.40.10">
    <property type="entry name" value="Tetratricopeptide repeat domain"/>
    <property type="match status" value="1"/>
</dbReference>
<keyword evidence="5" id="KW-1185">Reference proteome</keyword>